<proteinExistence type="predicted"/>
<dbReference type="AlphaFoldDB" id="A0A0B7I7D1"/>
<dbReference type="Pfam" id="PF02470">
    <property type="entry name" value="MlaD"/>
    <property type="match status" value="1"/>
</dbReference>
<evidence type="ECO:0000256" key="1">
    <source>
        <dbReference type="SAM" id="Coils"/>
    </source>
</evidence>
<feature type="domain" description="Mce/MlaD" evidence="3">
    <location>
        <begin position="35"/>
        <end position="111"/>
    </location>
</feature>
<organism evidence="4 5">
    <name type="scientific">Capnocytophaga canis</name>
    <dbReference type="NCBI Taxonomy" id="1848903"/>
    <lineage>
        <taxon>Bacteria</taxon>
        <taxon>Pseudomonadati</taxon>
        <taxon>Bacteroidota</taxon>
        <taxon>Flavobacteriia</taxon>
        <taxon>Flavobacteriales</taxon>
        <taxon>Flavobacteriaceae</taxon>
        <taxon>Capnocytophaga</taxon>
    </lineage>
</organism>
<dbReference type="InterPro" id="IPR003399">
    <property type="entry name" value="Mce/MlaD"/>
</dbReference>
<keyword evidence="2" id="KW-0812">Transmembrane</keyword>
<gene>
    <name evidence="4" type="ORF">CCAND38_370028</name>
</gene>
<reference evidence="4 5" key="1">
    <citation type="submission" date="2015-01" db="EMBL/GenBank/DDBJ databases">
        <authorList>
            <person name="Xiang T."/>
            <person name="Song Y."/>
            <person name="Huang L."/>
            <person name="Wang B."/>
            <person name="Wu P."/>
        </authorList>
    </citation>
    <scope>NUCLEOTIDE SEQUENCE [LARGE SCALE GENOMIC DNA]</scope>
    <source>
        <strain evidence="4 5">CcD38</strain>
    </source>
</reference>
<keyword evidence="2" id="KW-1133">Transmembrane helix</keyword>
<sequence>MKLSKEFKAAVIVIAGIACFFIGFNFLKSKTMFSRTNTYYAYFDHSNGLKSGTPVTVNGVKIGNVDAVTLEEKTAKIKVTLSCSKDFLFSKNSKAEIYSSLLGGTSMQIVPVFDDAPLAESGEVLTSSIKEDMMTSLSSKIDPTQEKINRLLTDSNATINSINTLLDEKTVADLKKAISDLSSTMQHLNKSTIMLNKMLATNQEHLNASLQNTNKITADLAKVSNNLANADLDKTIKETQSAIANLNAVLANMEKGNGSLGKLMKDEILYNNLSNSSKQLELLLEDLRLNPKRYMHFSVFGKKQQPYQENKSSEKE</sequence>
<name>A0A0B7I7D1_9FLAO</name>
<dbReference type="Proteomes" id="UP000045051">
    <property type="component" value="Unassembled WGS sequence"/>
</dbReference>
<dbReference type="EMBL" id="CDOI01000148">
    <property type="protein sequence ID" value="CEN46594.1"/>
    <property type="molecule type" value="Genomic_DNA"/>
</dbReference>
<keyword evidence="2" id="KW-0472">Membrane</keyword>
<evidence type="ECO:0000259" key="3">
    <source>
        <dbReference type="Pfam" id="PF02470"/>
    </source>
</evidence>
<protein>
    <submittedName>
        <fullName evidence="4">Virulence factor Mce family protein</fullName>
    </submittedName>
</protein>
<dbReference type="PROSITE" id="PS51257">
    <property type="entry name" value="PROKAR_LIPOPROTEIN"/>
    <property type="match status" value="1"/>
</dbReference>
<keyword evidence="1" id="KW-0175">Coiled coil</keyword>
<accession>A0A0B7I7D1</accession>
<feature type="coiled-coil region" evidence="1">
    <location>
        <begin position="229"/>
        <end position="290"/>
    </location>
</feature>
<dbReference type="PANTHER" id="PTHR33371:SF4">
    <property type="entry name" value="INTERMEMBRANE PHOSPHOLIPID TRANSPORT SYSTEM BINDING PROTEIN MLAD"/>
    <property type="match status" value="1"/>
</dbReference>
<evidence type="ECO:0000313" key="5">
    <source>
        <dbReference type="Proteomes" id="UP000045051"/>
    </source>
</evidence>
<feature type="transmembrane region" description="Helical" evidence="2">
    <location>
        <begin position="7"/>
        <end position="27"/>
    </location>
</feature>
<evidence type="ECO:0000313" key="4">
    <source>
        <dbReference type="EMBL" id="CEN46594.1"/>
    </source>
</evidence>
<dbReference type="PANTHER" id="PTHR33371">
    <property type="entry name" value="INTERMEMBRANE PHOSPHOLIPID TRANSPORT SYSTEM BINDING PROTEIN MLAD-RELATED"/>
    <property type="match status" value="1"/>
</dbReference>
<dbReference type="InterPro" id="IPR052336">
    <property type="entry name" value="MlaD_Phospholipid_Transporter"/>
</dbReference>
<dbReference type="RefSeq" id="WP_042344366.1">
    <property type="nucleotide sequence ID" value="NZ_CDOI01000148.1"/>
</dbReference>
<evidence type="ECO:0000256" key="2">
    <source>
        <dbReference type="SAM" id="Phobius"/>
    </source>
</evidence>
<keyword evidence="5" id="KW-1185">Reference proteome</keyword>